<sequence>MWNLSLKPLLQILGFPIAAVVAVLGQSAPARAEGLLELNIGIHRIHAEVANTPSSRSQGLMYRKQLPTNHGMLFVFVQPAVQCMWMRNTLIPLSVAFMDAQGRIINIEEMQPQTEDQHCAGQPAKYALEMPGGWFVQRGIKAGMPIDGVDGASAGF</sequence>
<keyword evidence="2" id="KW-1185">Reference proteome</keyword>
<name>A0A7Z7MV59_9PROT</name>
<dbReference type="InterPro" id="IPR003795">
    <property type="entry name" value="DUF192"/>
</dbReference>
<gene>
    <name evidence="1" type="ORF">SDENCHOL_20026</name>
</gene>
<dbReference type="InterPro" id="IPR038695">
    <property type="entry name" value="Saro_0823-like_sf"/>
</dbReference>
<organism evidence="1 2">
    <name type="scientific">Sterolibacterium denitrificans</name>
    <dbReference type="NCBI Taxonomy" id="157592"/>
    <lineage>
        <taxon>Bacteria</taxon>
        <taxon>Pseudomonadati</taxon>
        <taxon>Pseudomonadota</taxon>
        <taxon>Betaproteobacteria</taxon>
        <taxon>Nitrosomonadales</taxon>
        <taxon>Sterolibacteriaceae</taxon>
        <taxon>Sterolibacterium</taxon>
    </lineage>
</organism>
<accession>A0A7Z7MV59</accession>
<evidence type="ECO:0000313" key="2">
    <source>
        <dbReference type="Proteomes" id="UP000242886"/>
    </source>
</evidence>
<dbReference type="PANTHER" id="PTHR37953:SF1">
    <property type="entry name" value="UPF0127 PROTEIN MJ1496"/>
    <property type="match status" value="1"/>
</dbReference>
<proteinExistence type="predicted"/>
<reference evidence="1" key="1">
    <citation type="submission" date="2017-03" db="EMBL/GenBank/DDBJ databases">
        <authorList>
            <consortium name="AG Boll"/>
        </authorList>
    </citation>
    <scope>NUCLEOTIDE SEQUENCE [LARGE SCALE GENOMIC DNA]</scope>
    <source>
        <strain evidence="1">Chol</strain>
    </source>
</reference>
<dbReference type="Pfam" id="PF02643">
    <property type="entry name" value="DUF192"/>
    <property type="match status" value="1"/>
</dbReference>
<dbReference type="Gene3D" id="2.60.120.1140">
    <property type="entry name" value="Protein of unknown function DUF192"/>
    <property type="match status" value="1"/>
</dbReference>
<dbReference type="AlphaFoldDB" id="A0A7Z7MV59"/>
<dbReference type="PANTHER" id="PTHR37953">
    <property type="entry name" value="UPF0127 PROTEIN MJ1496"/>
    <property type="match status" value="1"/>
</dbReference>
<protein>
    <submittedName>
        <fullName evidence="1">Uncharacterized protein</fullName>
    </submittedName>
</protein>
<dbReference type="Proteomes" id="UP000242886">
    <property type="component" value="Chromosome SDENCHOL"/>
</dbReference>
<dbReference type="EMBL" id="LT837803">
    <property type="protein sequence ID" value="SMB26003.1"/>
    <property type="molecule type" value="Genomic_DNA"/>
</dbReference>
<evidence type="ECO:0000313" key="1">
    <source>
        <dbReference type="EMBL" id="SMB26003.1"/>
    </source>
</evidence>